<dbReference type="InParanoid" id="A0A0C3E5S6"/>
<name>A0A0C3E5S6_9AGAM</name>
<accession>A0A0C3E5S6</accession>
<protein>
    <submittedName>
        <fullName evidence="1">Uncharacterized protein</fullName>
    </submittedName>
</protein>
<sequence length="78" mass="8551">MVRELYARTRHSSLILSAHLQQGAARTACATSTMGFPVRDRVSRSGIESRVEVEISVKKNRNSVNLHGPAGSLRITSM</sequence>
<gene>
    <name evidence="1" type="ORF">SCLCIDRAFT_1209503</name>
</gene>
<dbReference type="Proteomes" id="UP000053989">
    <property type="component" value="Unassembled WGS sequence"/>
</dbReference>
<evidence type="ECO:0000313" key="1">
    <source>
        <dbReference type="EMBL" id="KIM68110.1"/>
    </source>
</evidence>
<dbReference type="EMBL" id="KN822010">
    <property type="protein sequence ID" value="KIM68110.1"/>
    <property type="molecule type" value="Genomic_DNA"/>
</dbReference>
<dbReference type="AlphaFoldDB" id="A0A0C3E5S6"/>
<reference evidence="2" key="2">
    <citation type="submission" date="2015-01" db="EMBL/GenBank/DDBJ databases">
        <title>Evolutionary Origins and Diversification of the Mycorrhizal Mutualists.</title>
        <authorList>
            <consortium name="DOE Joint Genome Institute"/>
            <consortium name="Mycorrhizal Genomics Consortium"/>
            <person name="Kohler A."/>
            <person name="Kuo A."/>
            <person name="Nagy L.G."/>
            <person name="Floudas D."/>
            <person name="Copeland A."/>
            <person name="Barry K.W."/>
            <person name="Cichocki N."/>
            <person name="Veneault-Fourrey C."/>
            <person name="LaButti K."/>
            <person name="Lindquist E.A."/>
            <person name="Lipzen A."/>
            <person name="Lundell T."/>
            <person name="Morin E."/>
            <person name="Murat C."/>
            <person name="Riley R."/>
            <person name="Ohm R."/>
            <person name="Sun H."/>
            <person name="Tunlid A."/>
            <person name="Henrissat B."/>
            <person name="Grigoriev I.V."/>
            <person name="Hibbett D.S."/>
            <person name="Martin F."/>
        </authorList>
    </citation>
    <scope>NUCLEOTIDE SEQUENCE [LARGE SCALE GENOMIC DNA]</scope>
    <source>
        <strain evidence="2">Foug A</strain>
    </source>
</reference>
<proteinExistence type="predicted"/>
<dbReference type="HOGENOM" id="CLU_2623456_0_0_1"/>
<keyword evidence="2" id="KW-1185">Reference proteome</keyword>
<evidence type="ECO:0000313" key="2">
    <source>
        <dbReference type="Proteomes" id="UP000053989"/>
    </source>
</evidence>
<organism evidence="1 2">
    <name type="scientific">Scleroderma citrinum Foug A</name>
    <dbReference type="NCBI Taxonomy" id="1036808"/>
    <lineage>
        <taxon>Eukaryota</taxon>
        <taxon>Fungi</taxon>
        <taxon>Dikarya</taxon>
        <taxon>Basidiomycota</taxon>
        <taxon>Agaricomycotina</taxon>
        <taxon>Agaricomycetes</taxon>
        <taxon>Agaricomycetidae</taxon>
        <taxon>Boletales</taxon>
        <taxon>Sclerodermatineae</taxon>
        <taxon>Sclerodermataceae</taxon>
        <taxon>Scleroderma</taxon>
    </lineage>
</organism>
<reference evidence="1 2" key="1">
    <citation type="submission" date="2014-04" db="EMBL/GenBank/DDBJ databases">
        <authorList>
            <consortium name="DOE Joint Genome Institute"/>
            <person name="Kuo A."/>
            <person name="Kohler A."/>
            <person name="Nagy L.G."/>
            <person name="Floudas D."/>
            <person name="Copeland A."/>
            <person name="Barry K.W."/>
            <person name="Cichocki N."/>
            <person name="Veneault-Fourrey C."/>
            <person name="LaButti K."/>
            <person name="Lindquist E.A."/>
            <person name="Lipzen A."/>
            <person name="Lundell T."/>
            <person name="Morin E."/>
            <person name="Murat C."/>
            <person name="Sun H."/>
            <person name="Tunlid A."/>
            <person name="Henrissat B."/>
            <person name="Grigoriev I.V."/>
            <person name="Hibbett D.S."/>
            <person name="Martin F."/>
            <person name="Nordberg H.P."/>
            <person name="Cantor M.N."/>
            <person name="Hua S.X."/>
        </authorList>
    </citation>
    <scope>NUCLEOTIDE SEQUENCE [LARGE SCALE GENOMIC DNA]</scope>
    <source>
        <strain evidence="1 2">Foug A</strain>
    </source>
</reference>